<feature type="domain" description="Methyltransferase" evidence="10">
    <location>
        <begin position="75"/>
        <end position="220"/>
    </location>
</feature>
<name>A0ABV7LRT8_9GAMM</name>
<dbReference type="Pfam" id="PF03203">
    <property type="entry name" value="MerC"/>
    <property type="match status" value="1"/>
</dbReference>
<keyword evidence="1" id="KW-0808">Transferase</keyword>
<dbReference type="CDD" id="cd02440">
    <property type="entry name" value="AdoMet_MTases"/>
    <property type="match status" value="1"/>
</dbReference>
<comment type="caution">
    <text evidence="11">The sequence shown here is derived from an EMBL/GenBank/DDBJ whole genome shotgun (WGS) entry which is preliminary data.</text>
</comment>
<organism evidence="11 12">
    <name type="scientific">Litchfieldella rifensis</name>
    <dbReference type="NCBI Taxonomy" id="762643"/>
    <lineage>
        <taxon>Bacteria</taxon>
        <taxon>Pseudomonadati</taxon>
        <taxon>Pseudomonadota</taxon>
        <taxon>Gammaproteobacteria</taxon>
        <taxon>Oceanospirillales</taxon>
        <taxon>Halomonadaceae</taxon>
        <taxon>Litchfieldella</taxon>
    </lineage>
</organism>
<dbReference type="EMBL" id="JBHRUG010000029">
    <property type="protein sequence ID" value="MFC3285000.1"/>
    <property type="molecule type" value="Genomic_DNA"/>
</dbReference>
<comment type="catalytic activity">
    <reaction evidence="6">
        <text>arsenic triglutathione + [thioredoxin]-dithiol + S-adenosyl-L-methionine + 2 H2O = methylarsonous acid + [thioredoxin]-disulfide + 3 glutathione + S-adenosyl-L-homocysteine + H(+)</text>
        <dbReference type="Rhea" id="RHEA:69460"/>
        <dbReference type="Rhea" id="RHEA-COMP:10698"/>
        <dbReference type="Rhea" id="RHEA-COMP:10700"/>
        <dbReference type="ChEBI" id="CHEBI:15377"/>
        <dbReference type="ChEBI" id="CHEBI:15378"/>
        <dbReference type="ChEBI" id="CHEBI:17826"/>
        <dbReference type="ChEBI" id="CHEBI:29950"/>
        <dbReference type="ChEBI" id="CHEBI:50058"/>
        <dbReference type="ChEBI" id="CHEBI:57856"/>
        <dbReference type="ChEBI" id="CHEBI:57925"/>
        <dbReference type="ChEBI" id="CHEBI:59789"/>
        <dbReference type="ChEBI" id="CHEBI:183640"/>
        <dbReference type="EC" id="2.1.1.137"/>
    </reaction>
</comment>
<dbReference type="InterPro" id="IPR004891">
    <property type="entry name" value="Mercury-R_MerC"/>
</dbReference>
<evidence type="ECO:0000256" key="4">
    <source>
        <dbReference type="ARBA" id="ARBA00034521"/>
    </source>
</evidence>
<feature type="transmembrane region" description="Helical" evidence="9">
    <location>
        <begin position="323"/>
        <end position="343"/>
    </location>
</feature>
<evidence type="ECO:0000256" key="8">
    <source>
        <dbReference type="ARBA" id="ARBA00048428"/>
    </source>
</evidence>
<feature type="transmembrane region" description="Helical" evidence="9">
    <location>
        <begin position="287"/>
        <end position="311"/>
    </location>
</feature>
<evidence type="ECO:0000256" key="9">
    <source>
        <dbReference type="SAM" id="Phobius"/>
    </source>
</evidence>
<dbReference type="Gene3D" id="3.40.50.150">
    <property type="entry name" value="Vaccinia Virus protein VP39"/>
    <property type="match status" value="1"/>
</dbReference>
<dbReference type="PANTHER" id="PTHR43675:SF8">
    <property type="entry name" value="ARSENITE METHYLTRANSFERASE"/>
    <property type="match status" value="1"/>
</dbReference>
<comment type="similarity">
    <text evidence="3">Belongs to the methyltransferase superfamily. Arsenite methyltransferase family.</text>
</comment>
<dbReference type="InterPro" id="IPR026669">
    <property type="entry name" value="Arsenite_MeTrfase-like"/>
</dbReference>
<evidence type="ECO:0000256" key="2">
    <source>
        <dbReference type="ARBA" id="ARBA00022691"/>
    </source>
</evidence>
<evidence type="ECO:0000256" key="1">
    <source>
        <dbReference type="ARBA" id="ARBA00022679"/>
    </source>
</evidence>
<dbReference type="InterPro" id="IPR025714">
    <property type="entry name" value="Methyltranfer_dom"/>
</dbReference>
<evidence type="ECO:0000313" key="12">
    <source>
        <dbReference type="Proteomes" id="UP001595579"/>
    </source>
</evidence>
<evidence type="ECO:0000256" key="5">
    <source>
        <dbReference type="ARBA" id="ARBA00034545"/>
    </source>
</evidence>
<feature type="transmembrane region" description="Helical" evidence="9">
    <location>
        <begin position="374"/>
        <end position="392"/>
    </location>
</feature>
<accession>A0ABV7LRT8</accession>
<dbReference type="Proteomes" id="UP001595579">
    <property type="component" value="Unassembled WGS sequence"/>
</dbReference>
<keyword evidence="12" id="KW-1185">Reference proteome</keyword>
<dbReference type="InterPro" id="IPR029063">
    <property type="entry name" value="SAM-dependent_MTases_sf"/>
</dbReference>
<dbReference type="PANTHER" id="PTHR43675">
    <property type="entry name" value="ARSENITE METHYLTRANSFERASE"/>
    <property type="match status" value="1"/>
</dbReference>
<dbReference type="RefSeq" id="WP_386775520.1">
    <property type="nucleotide sequence ID" value="NZ_JBHRUG010000029.1"/>
</dbReference>
<comment type="catalytic activity">
    <reaction evidence="7">
        <text>arsenic triglutathione + 2 [thioredoxin]-dithiol + 2 S-adenosyl-L-methionine + H2O = dimethylarsinous acid + 2 [thioredoxin]-disulfide + 3 glutathione + 2 S-adenosyl-L-homocysteine + 2 H(+)</text>
        <dbReference type="Rhea" id="RHEA:69464"/>
        <dbReference type="Rhea" id="RHEA-COMP:10698"/>
        <dbReference type="Rhea" id="RHEA-COMP:10700"/>
        <dbReference type="ChEBI" id="CHEBI:15377"/>
        <dbReference type="ChEBI" id="CHEBI:15378"/>
        <dbReference type="ChEBI" id="CHEBI:23808"/>
        <dbReference type="ChEBI" id="CHEBI:29950"/>
        <dbReference type="ChEBI" id="CHEBI:50058"/>
        <dbReference type="ChEBI" id="CHEBI:57856"/>
        <dbReference type="ChEBI" id="CHEBI:57925"/>
        <dbReference type="ChEBI" id="CHEBI:59789"/>
        <dbReference type="ChEBI" id="CHEBI:183640"/>
        <dbReference type="EC" id="2.1.1.137"/>
    </reaction>
</comment>
<evidence type="ECO:0000259" key="10">
    <source>
        <dbReference type="Pfam" id="PF13847"/>
    </source>
</evidence>
<proteinExistence type="inferred from homology"/>
<evidence type="ECO:0000256" key="6">
    <source>
        <dbReference type="ARBA" id="ARBA00047941"/>
    </source>
</evidence>
<evidence type="ECO:0000256" key="3">
    <source>
        <dbReference type="ARBA" id="ARBA00034487"/>
    </source>
</evidence>
<dbReference type="Pfam" id="PF13847">
    <property type="entry name" value="Methyltransf_31"/>
    <property type="match status" value="1"/>
</dbReference>
<keyword evidence="9" id="KW-0812">Transmembrane</keyword>
<protein>
    <recommendedName>
        <fullName evidence="5">Arsenite methyltransferase</fullName>
        <ecNumber evidence="4">2.1.1.137</ecNumber>
    </recommendedName>
</protein>
<gene>
    <name evidence="11" type="ORF">ACFOEV_15470</name>
</gene>
<comment type="catalytic activity">
    <reaction evidence="8">
        <text>arsenic triglutathione + 3 [thioredoxin]-dithiol + 3 S-adenosyl-L-methionine = trimethylarsine + 3 [thioredoxin]-disulfide + 3 glutathione + 3 S-adenosyl-L-homocysteine + 3 H(+)</text>
        <dbReference type="Rhea" id="RHEA:69432"/>
        <dbReference type="Rhea" id="RHEA-COMP:10698"/>
        <dbReference type="Rhea" id="RHEA-COMP:10700"/>
        <dbReference type="ChEBI" id="CHEBI:15378"/>
        <dbReference type="ChEBI" id="CHEBI:27130"/>
        <dbReference type="ChEBI" id="CHEBI:29950"/>
        <dbReference type="ChEBI" id="CHEBI:50058"/>
        <dbReference type="ChEBI" id="CHEBI:57856"/>
        <dbReference type="ChEBI" id="CHEBI:57925"/>
        <dbReference type="ChEBI" id="CHEBI:59789"/>
        <dbReference type="ChEBI" id="CHEBI:183640"/>
        <dbReference type="EC" id="2.1.1.137"/>
    </reaction>
</comment>
<sequence>MVAILGYSRQQIVAAVQGMYTAVADSPDSPFHFPVGSSACRLLGYPPEQVAELPQSLVESFAGVGYPFRAKAVQPGDRVLDIGAGAGNDSLIASRLAGPRGHVIALDLTAAMTRKLKHTVTEAGVPNISVLQASAERLPLADASIDSITSNGALNLVPDKRRAVAEMFRVLRPQGRLQLADVVIRRPVSVDCHDDPRLWVECVVGATVEEDLLALFHDAGFEDIHVLNTLDYFAHSPSDQTREIAASFGAHSIELGMQRGQEAPSPMQQWLRRLDPRRWLAALHRRGLAGMATLLMALLTCYGTLAVVAMLPLLGLGLRVNEGAWATAIALFVLLTLAAIAAGIRRHQSLGPTLAGTIATGILLYTLFVDYHALVELAGFLLLAAATGWDLYRRRHQEARVLGLKPSASSPNLAEH</sequence>
<dbReference type="EC" id="2.1.1.137" evidence="4"/>
<keyword evidence="9" id="KW-1133">Transmembrane helix</keyword>
<keyword evidence="2" id="KW-0949">S-adenosyl-L-methionine</keyword>
<keyword evidence="9" id="KW-0472">Membrane</keyword>
<dbReference type="SUPFAM" id="SSF53335">
    <property type="entry name" value="S-adenosyl-L-methionine-dependent methyltransferases"/>
    <property type="match status" value="1"/>
</dbReference>
<feature type="transmembrane region" description="Helical" evidence="9">
    <location>
        <begin position="350"/>
        <end position="368"/>
    </location>
</feature>
<reference evidence="12" key="1">
    <citation type="journal article" date="2019" name="Int. J. Syst. Evol. Microbiol.">
        <title>The Global Catalogue of Microorganisms (GCM) 10K type strain sequencing project: providing services to taxonomists for standard genome sequencing and annotation.</title>
        <authorList>
            <consortium name="The Broad Institute Genomics Platform"/>
            <consortium name="The Broad Institute Genome Sequencing Center for Infectious Disease"/>
            <person name="Wu L."/>
            <person name="Ma J."/>
        </authorList>
    </citation>
    <scope>NUCLEOTIDE SEQUENCE [LARGE SCALE GENOMIC DNA]</scope>
    <source>
        <strain evidence="12">CECT 7698</strain>
    </source>
</reference>
<evidence type="ECO:0000313" key="11">
    <source>
        <dbReference type="EMBL" id="MFC3285000.1"/>
    </source>
</evidence>
<evidence type="ECO:0000256" key="7">
    <source>
        <dbReference type="ARBA" id="ARBA00047943"/>
    </source>
</evidence>